<proteinExistence type="predicted"/>
<feature type="domain" description="Endonuclease/exonuclease/phosphatase" evidence="2">
    <location>
        <begin position="132"/>
        <end position="296"/>
    </location>
</feature>
<dbReference type="Proteomes" id="UP000746690">
    <property type="component" value="Unassembled WGS sequence"/>
</dbReference>
<accession>A0ABX1S2H7</accession>
<dbReference type="RefSeq" id="WP_169675263.1">
    <property type="nucleotide sequence ID" value="NZ_JABBHF010000009.1"/>
</dbReference>
<keyword evidence="1" id="KW-1133">Transmembrane helix</keyword>
<dbReference type="InterPro" id="IPR005135">
    <property type="entry name" value="Endo/exonuclease/phosphatase"/>
</dbReference>
<dbReference type="Pfam" id="PF03372">
    <property type="entry name" value="Exo_endo_phos"/>
    <property type="match status" value="1"/>
</dbReference>
<dbReference type="Gene3D" id="3.60.10.10">
    <property type="entry name" value="Endonuclease/exonuclease/phosphatase"/>
    <property type="match status" value="1"/>
</dbReference>
<keyword evidence="1" id="KW-0812">Transmembrane</keyword>
<feature type="transmembrane region" description="Helical" evidence="1">
    <location>
        <begin position="55"/>
        <end position="73"/>
    </location>
</feature>
<gene>
    <name evidence="3" type="ORF">HHX25_15165</name>
</gene>
<keyword evidence="4" id="KW-1185">Reference proteome</keyword>
<evidence type="ECO:0000259" key="2">
    <source>
        <dbReference type="Pfam" id="PF03372"/>
    </source>
</evidence>
<reference evidence="3 4" key="1">
    <citation type="submission" date="2020-04" db="EMBL/GenBank/DDBJ databases">
        <title>A Flavivirga sp. nov.</title>
        <authorList>
            <person name="Sun X."/>
        </authorList>
    </citation>
    <scope>NUCLEOTIDE SEQUENCE [LARGE SCALE GENOMIC DNA]</scope>
    <source>
        <strain evidence="3 4">Y03</strain>
    </source>
</reference>
<evidence type="ECO:0000256" key="1">
    <source>
        <dbReference type="SAM" id="Phobius"/>
    </source>
</evidence>
<protein>
    <recommendedName>
        <fullName evidence="2">Endonuclease/exonuclease/phosphatase domain-containing protein</fullName>
    </recommendedName>
</protein>
<sequence length="306" mass="36007">MKYTHGGQVKDFLYDRMVRFLKYLFKVINVIIIIALLTIHFVLKESSYEASLYFYTFPLPIIIFIVLVLSIFLKKRKYQLILAGVLLIIWLWRSFRIHIADTIEETDIEVVFWNATHERDFEEAFEVNGSIPDVLALVEHGKFQVSTFQQKYPNYNFYRSIRGISIFSKTPLKIINETTSKYKSNFINFETQGINFYVFDVSASIDVPREWELGFVNALIQKTDNTVILGDFNVPYESMYLDTIKTNFNHAFSEKGNGFRETWFWNMPLLSLDHIWVSKDLEILKTVKVGTFKSDHSMVKTFVRNN</sequence>
<dbReference type="SUPFAM" id="SSF56219">
    <property type="entry name" value="DNase I-like"/>
    <property type="match status" value="1"/>
</dbReference>
<dbReference type="InterPro" id="IPR036691">
    <property type="entry name" value="Endo/exonu/phosph_ase_sf"/>
</dbReference>
<evidence type="ECO:0000313" key="3">
    <source>
        <dbReference type="EMBL" id="NMH88852.1"/>
    </source>
</evidence>
<comment type="caution">
    <text evidence="3">The sequence shown here is derived from an EMBL/GenBank/DDBJ whole genome shotgun (WGS) entry which is preliminary data.</text>
</comment>
<keyword evidence="1" id="KW-0472">Membrane</keyword>
<dbReference type="EMBL" id="JABBHF010000009">
    <property type="protein sequence ID" value="NMH88852.1"/>
    <property type="molecule type" value="Genomic_DNA"/>
</dbReference>
<organism evidence="3 4">
    <name type="scientific">Flavivirga algicola</name>
    <dbReference type="NCBI Taxonomy" id="2729136"/>
    <lineage>
        <taxon>Bacteria</taxon>
        <taxon>Pseudomonadati</taxon>
        <taxon>Bacteroidota</taxon>
        <taxon>Flavobacteriia</taxon>
        <taxon>Flavobacteriales</taxon>
        <taxon>Flavobacteriaceae</taxon>
        <taxon>Flavivirga</taxon>
    </lineage>
</organism>
<feature type="transmembrane region" description="Helical" evidence="1">
    <location>
        <begin position="23"/>
        <end position="43"/>
    </location>
</feature>
<evidence type="ECO:0000313" key="4">
    <source>
        <dbReference type="Proteomes" id="UP000746690"/>
    </source>
</evidence>
<feature type="transmembrane region" description="Helical" evidence="1">
    <location>
        <begin position="80"/>
        <end position="99"/>
    </location>
</feature>
<name>A0ABX1S2H7_9FLAO</name>